<evidence type="ECO:0000259" key="1">
    <source>
        <dbReference type="PROSITE" id="PS50042"/>
    </source>
</evidence>
<dbReference type="Pfam" id="PF00027">
    <property type="entry name" value="cNMP_binding"/>
    <property type="match status" value="1"/>
</dbReference>
<dbReference type="CDD" id="cd00038">
    <property type="entry name" value="CAP_ED"/>
    <property type="match status" value="1"/>
</dbReference>
<evidence type="ECO:0000313" key="2">
    <source>
        <dbReference type="EMBL" id="AQX02258.1"/>
    </source>
</evidence>
<dbReference type="Gene3D" id="2.60.120.10">
    <property type="entry name" value="Jelly Rolls"/>
    <property type="match status" value="1"/>
</dbReference>
<accession>A0AAU8UWL9</accession>
<sequence length="193" mass="22970">MNYKSLEICYKDLSNSLGDLDKIFILHQKEVFNKGDYIFKQGEAVQSYYILAKGIVRSFINDCRGEEITLDFFTANKIVIDFYSFFQKAKAEENLICITDCECWRLDYNDYQDLFYESSKFREWSLRWFSHQFMLYKDRNTSFFTLTAKERYSHFLESAPVVAQRALKRHIASYLGVSETSFSRIRREIASIK</sequence>
<protein>
    <recommendedName>
        <fullName evidence="1">Cyclic nucleotide-binding domain-containing protein</fullName>
    </recommendedName>
</protein>
<organism evidence="2 3">
    <name type="scientific">Elizabethkingia anophelis</name>
    <dbReference type="NCBI Taxonomy" id="1117645"/>
    <lineage>
        <taxon>Bacteria</taxon>
        <taxon>Pseudomonadati</taxon>
        <taxon>Bacteroidota</taxon>
        <taxon>Flavobacteriia</taxon>
        <taxon>Flavobacteriales</taxon>
        <taxon>Weeksellaceae</taxon>
        <taxon>Elizabethkingia</taxon>
    </lineage>
</organism>
<reference evidence="2 3" key="1">
    <citation type="submission" date="2016-07" db="EMBL/GenBank/DDBJ databases">
        <title>Revisiting the taxonomy of the Elizabethkingia Genus using Whole-Genome Sequencing, Optical Mapping, and MALDI-TOF, along with proposal of three novel Elizabethkingia species: Elizabethkingia bruuniana sp. nov., Elizabethkingia ursingii sp. nov., and Elizabethkingia occulta sp. nov.</title>
        <authorList>
            <person name="Nicholson A.C."/>
        </authorList>
    </citation>
    <scope>NUCLEOTIDE SEQUENCE [LARGE SCALE GENOMIC DNA]</scope>
    <source>
        <strain evidence="2 3">F3201</strain>
    </source>
</reference>
<dbReference type="InterPro" id="IPR018490">
    <property type="entry name" value="cNMP-bd_dom_sf"/>
</dbReference>
<feature type="domain" description="Cyclic nucleotide-binding" evidence="1">
    <location>
        <begin position="32"/>
        <end position="132"/>
    </location>
</feature>
<dbReference type="Proteomes" id="UP000190848">
    <property type="component" value="Chromosome"/>
</dbReference>
<dbReference type="SUPFAM" id="SSF51206">
    <property type="entry name" value="cAMP-binding domain-like"/>
    <property type="match status" value="1"/>
</dbReference>
<name>A0AAU8UWL9_9FLAO</name>
<dbReference type="InterPro" id="IPR014710">
    <property type="entry name" value="RmlC-like_jellyroll"/>
</dbReference>
<dbReference type="InterPro" id="IPR000595">
    <property type="entry name" value="cNMP-bd_dom"/>
</dbReference>
<dbReference type="EMBL" id="CP016374">
    <property type="protein sequence ID" value="AQX02258.1"/>
    <property type="molecule type" value="Genomic_DNA"/>
</dbReference>
<proteinExistence type="predicted"/>
<dbReference type="RefSeq" id="WP_078396322.1">
    <property type="nucleotide sequence ID" value="NZ_CP016374.1"/>
</dbReference>
<evidence type="ECO:0000313" key="3">
    <source>
        <dbReference type="Proteomes" id="UP000190848"/>
    </source>
</evidence>
<gene>
    <name evidence="2" type="ORF">BBD32_12720</name>
</gene>
<dbReference type="AlphaFoldDB" id="A0AAU8UWL9"/>
<dbReference type="PROSITE" id="PS50042">
    <property type="entry name" value="CNMP_BINDING_3"/>
    <property type="match status" value="1"/>
</dbReference>